<dbReference type="Proteomes" id="UP000887458">
    <property type="component" value="Unassembled WGS sequence"/>
</dbReference>
<keyword evidence="2" id="KW-1185">Reference proteome</keyword>
<dbReference type="EMBL" id="NJHN03000060">
    <property type="protein sequence ID" value="KAH9419111.1"/>
    <property type="molecule type" value="Genomic_DNA"/>
</dbReference>
<protein>
    <submittedName>
        <fullName evidence="1">Uncharacterized protein</fullName>
    </submittedName>
</protein>
<name>A0ABQ8J9S1_DERPT</name>
<reference evidence="1 2" key="1">
    <citation type="journal article" date="2018" name="J. Allergy Clin. Immunol.">
        <title>High-quality assembly of Dermatophagoides pteronyssinus genome and transcriptome reveals a wide range of novel allergens.</title>
        <authorList>
            <person name="Liu X.Y."/>
            <person name="Yang K.Y."/>
            <person name="Wang M.Q."/>
            <person name="Kwok J.S."/>
            <person name="Zeng X."/>
            <person name="Yang Z."/>
            <person name="Xiao X.J."/>
            <person name="Lau C.P."/>
            <person name="Li Y."/>
            <person name="Huang Z.M."/>
            <person name="Ba J.G."/>
            <person name="Yim A.K."/>
            <person name="Ouyang C.Y."/>
            <person name="Ngai S.M."/>
            <person name="Chan T.F."/>
            <person name="Leung E.L."/>
            <person name="Liu L."/>
            <person name="Liu Z.G."/>
            <person name="Tsui S.K."/>
        </authorList>
    </citation>
    <scope>NUCLEOTIDE SEQUENCE [LARGE SCALE GENOMIC DNA]</scope>
    <source>
        <strain evidence="1">Derp</strain>
    </source>
</reference>
<gene>
    <name evidence="1" type="ORF">DERP_005615</name>
</gene>
<reference evidence="1 2" key="2">
    <citation type="journal article" date="2022" name="Mol. Biol. Evol.">
        <title>Comparative Genomics Reveals Insights into the Divergent Evolution of Astigmatic Mites and Household Pest Adaptations.</title>
        <authorList>
            <person name="Xiong Q."/>
            <person name="Wan A.T."/>
            <person name="Liu X."/>
            <person name="Fung C.S."/>
            <person name="Xiao X."/>
            <person name="Malainual N."/>
            <person name="Hou J."/>
            <person name="Wang L."/>
            <person name="Wang M."/>
            <person name="Yang K.Y."/>
            <person name="Cui Y."/>
            <person name="Leung E.L."/>
            <person name="Nong W."/>
            <person name="Shin S.K."/>
            <person name="Au S.W."/>
            <person name="Jeong K.Y."/>
            <person name="Chew F.T."/>
            <person name="Hui J.H."/>
            <person name="Leung T.F."/>
            <person name="Tungtrongchitr A."/>
            <person name="Zhong N."/>
            <person name="Liu Z."/>
            <person name="Tsui S.K."/>
        </authorList>
    </citation>
    <scope>NUCLEOTIDE SEQUENCE [LARGE SCALE GENOMIC DNA]</scope>
    <source>
        <strain evidence="1">Derp</strain>
    </source>
</reference>
<proteinExistence type="predicted"/>
<comment type="caution">
    <text evidence="1">The sequence shown here is derived from an EMBL/GenBank/DDBJ whole genome shotgun (WGS) entry which is preliminary data.</text>
</comment>
<organism evidence="1 2">
    <name type="scientific">Dermatophagoides pteronyssinus</name>
    <name type="common">European house dust mite</name>
    <dbReference type="NCBI Taxonomy" id="6956"/>
    <lineage>
        <taxon>Eukaryota</taxon>
        <taxon>Metazoa</taxon>
        <taxon>Ecdysozoa</taxon>
        <taxon>Arthropoda</taxon>
        <taxon>Chelicerata</taxon>
        <taxon>Arachnida</taxon>
        <taxon>Acari</taxon>
        <taxon>Acariformes</taxon>
        <taxon>Sarcoptiformes</taxon>
        <taxon>Astigmata</taxon>
        <taxon>Psoroptidia</taxon>
        <taxon>Analgoidea</taxon>
        <taxon>Pyroglyphidae</taxon>
        <taxon>Dermatophagoidinae</taxon>
        <taxon>Dermatophagoides</taxon>
    </lineage>
</organism>
<accession>A0ABQ8J9S1</accession>
<sequence>MTYLVWQVLLSKIDAKKNIIKQHHKHKDSRDCHVQTTFIHSFILFEFYLDGKVHSRSNRYHNDDDNDDSENKKKH</sequence>
<evidence type="ECO:0000313" key="1">
    <source>
        <dbReference type="EMBL" id="KAH9419111.1"/>
    </source>
</evidence>
<evidence type="ECO:0000313" key="2">
    <source>
        <dbReference type="Proteomes" id="UP000887458"/>
    </source>
</evidence>